<evidence type="ECO:0000256" key="6">
    <source>
        <dbReference type="ARBA" id="ARBA00023295"/>
    </source>
</evidence>
<evidence type="ECO:0000256" key="7">
    <source>
        <dbReference type="ARBA" id="ARBA00023326"/>
    </source>
</evidence>
<gene>
    <name evidence="13" type="ORF">CSSPTR1EN2_LOCUS8622</name>
</gene>
<accession>A0ABP0TXJ8</accession>
<evidence type="ECO:0000256" key="11">
    <source>
        <dbReference type="SAM" id="Phobius"/>
    </source>
</evidence>
<evidence type="ECO:0000256" key="1">
    <source>
        <dbReference type="ARBA" id="ARBA00000966"/>
    </source>
</evidence>
<dbReference type="InterPro" id="IPR018221">
    <property type="entry name" value="Glyco_hydro_9_His_AS"/>
</dbReference>
<evidence type="ECO:0000256" key="3">
    <source>
        <dbReference type="ARBA" id="ARBA00022801"/>
    </source>
</evidence>
<dbReference type="Gene3D" id="1.50.10.10">
    <property type="match status" value="1"/>
</dbReference>
<dbReference type="SUPFAM" id="SSF48208">
    <property type="entry name" value="Six-hairpin glycosidases"/>
    <property type="match status" value="1"/>
</dbReference>
<keyword evidence="7 8" id="KW-0624">Polysaccharide degradation</keyword>
<evidence type="ECO:0000259" key="12">
    <source>
        <dbReference type="Pfam" id="PF00759"/>
    </source>
</evidence>
<protein>
    <recommendedName>
        <fullName evidence="9">Endoglucanase</fullName>
        <ecNumber evidence="9">3.2.1.4</ecNumber>
    </recommendedName>
</protein>
<evidence type="ECO:0000256" key="5">
    <source>
        <dbReference type="ARBA" id="ARBA00023277"/>
    </source>
</evidence>
<dbReference type="PROSITE" id="PS00592">
    <property type="entry name" value="GH9_2"/>
    <property type="match status" value="1"/>
</dbReference>
<evidence type="ECO:0000256" key="8">
    <source>
        <dbReference type="PROSITE-ProRule" id="PRU10059"/>
    </source>
</evidence>
<dbReference type="EMBL" id="OZ019907">
    <property type="protein sequence ID" value="CAK9206985.1"/>
    <property type="molecule type" value="Genomic_DNA"/>
</dbReference>
<dbReference type="InterPro" id="IPR008928">
    <property type="entry name" value="6-hairpin_glycosidase_sf"/>
</dbReference>
<proteinExistence type="inferred from homology"/>
<evidence type="ECO:0000256" key="9">
    <source>
        <dbReference type="RuleBase" id="RU361166"/>
    </source>
</evidence>
<keyword evidence="6 8" id="KW-0326">Glycosidase</keyword>
<feature type="transmembrane region" description="Helical" evidence="11">
    <location>
        <begin position="43"/>
        <end position="63"/>
    </location>
</feature>
<keyword evidence="4 9" id="KW-0136">Cellulose degradation</keyword>
<comment type="similarity">
    <text evidence="2 8 9">Belongs to the glycosyl hydrolase 9 (cellulase E) family.</text>
</comment>
<evidence type="ECO:0000313" key="13">
    <source>
        <dbReference type="EMBL" id="CAK9206985.1"/>
    </source>
</evidence>
<name>A0ABP0TXJ8_9BRYO</name>
<organism evidence="13 14">
    <name type="scientific">Sphagnum troendelagicum</name>
    <dbReference type="NCBI Taxonomy" id="128251"/>
    <lineage>
        <taxon>Eukaryota</taxon>
        <taxon>Viridiplantae</taxon>
        <taxon>Streptophyta</taxon>
        <taxon>Embryophyta</taxon>
        <taxon>Bryophyta</taxon>
        <taxon>Sphagnophytina</taxon>
        <taxon>Sphagnopsida</taxon>
        <taxon>Sphagnales</taxon>
        <taxon>Sphagnaceae</taxon>
        <taxon>Sphagnum</taxon>
    </lineage>
</organism>
<feature type="domain" description="Glycoside hydrolase family 9" evidence="12">
    <location>
        <begin position="83"/>
        <end position="543"/>
    </location>
</feature>
<dbReference type="PANTHER" id="PTHR22298">
    <property type="entry name" value="ENDO-1,4-BETA-GLUCANASE"/>
    <property type="match status" value="1"/>
</dbReference>
<keyword evidence="5 8" id="KW-0119">Carbohydrate metabolism</keyword>
<comment type="catalytic activity">
    <reaction evidence="1 9">
        <text>Endohydrolysis of (1-&gt;4)-beta-D-glucosidic linkages in cellulose, lichenin and cereal beta-D-glucans.</text>
        <dbReference type="EC" id="3.2.1.4"/>
    </reaction>
</comment>
<evidence type="ECO:0000256" key="10">
    <source>
        <dbReference type="SAM" id="MobiDB-lite"/>
    </source>
</evidence>
<dbReference type="InterPro" id="IPR001701">
    <property type="entry name" value="Glyco_hydro_9"/>
</dbReference>
<dbReference type="InterPro" id="IPR012341">
    <property type="entry name" value="6hp_glycosidase-like_sf"/>
</dbReference>
<keyword evidence="11" id="KW-1133">Transmembrane helix</keyword>
<evidence type="ECO:0000256" key="2">
    <source>
        <dbReference type="ARBA" id="ARBA00007072"/>
    </source>
</evidence>
<feature type="compositionally biased region" description="Basic and acidic residues" evidence="10">
    <location>
        <begin position="9"/>
        <end position="29"/>
    </location>
</feature>
<keyword evidence="14" id="KW-1185">Reference proteome</keyword>
<sequence length="560" mass="61537">MSLEMAVRNQEKVPLAHDTRRGRKENENELGELRTRNENRGRYWKIACLLLLGVGILVARVHLERPHRLHKLLPGSTLSIANYTTALQLALQFLGVQKSGKLPSSNPFSWRGDSALNDGSDNGVNLTGGLYDAGDQIKFGLPMAFTATLLSWSVLEYASLMEQTQQLVVAMDSIRWVTDYLIKAHVSSNEFYFQVGDAEKEHHCWERPENNDVPRLSYKLNTTNPGSDVAAESAAAMAAASMVFRTTDPEYSDSLLKHASELFQFADTYKASYSVTNPVVQAFYNSTGFTDELLWGASWLYYATGNVSYLDYVTSAKALVSARLGQFPLWFSWDDKTPGLQVLLARLQILGHPLDADNSITNALWKYRATADGLICTFLPQSPSATAKRTKGGLIWLMEWNPLQHALNSGLLALFYSDYLVAANISAITCSGDIFTPKEIRSFAAIQADYVLGVNPLQQSFMVGYGSNYPKMVHHRGASIPNDGTIFTCKGGFVWYNATTPNPNVAIGAVVGGPYQNDTYVDSRENPGQNEPTTYNSAAMAGLAAGLSNTGATTVPLTWT</sequence>
<keyword evidence="11" id="KW-0812">Transmembrane</keyword>
<dbReference type="EC" id="3.2.1.4" evidence="9"/>
<feature type="active site" evidence="8">
    <location>
        <position position="474"/>
    </location>
</feature>
<dbReference type="Proteomes" id="UP001497512">
    <property type="component" value="Chromosome 15"/>
</dbReference>
<keyword evidence="11" id="KW-0472">Membrane</keyword>
<feature type="region of interest" description="Disordered" evidence="10">
    <location>
        <begin position="1"/>
        <end position="29"/>
    </location>
</feature>
<evidence type="ECO:0000256" key="4">
    <source>
        <dbReference type="ARBA" id="ARBA00023001"/>
    </source>
</evidence>
<keyword evidence="3 8" id="KW-0378">Hydrolase</keyword>
<reference evidence="13" key="1">
    <citation type="submission" date="2024-02" db="EMBL/GenBank/DDBJ databases">
        <authorList>
            <consortium name="ELIXIR-Norway"/>
            <consortium name="Elixir Norway"/>
        </authorList>
    </citation>
    <scope>NUCLEOTIDE SEQUENCE</scope>
</reference>
<evidence type="ECO:0000313" key="14">
    <source>
        <dbReference type="Proteomes" id="UP001497512"/>
    </source>
</evidence>
<dbReference type="Pfam" id="PF00759">
    <property type="entry name" value="Glyco_hydro_9"/>
    <property type="match status" value="1"/>
</dbReference>